<feature type="compositionally biased region" description="Polar residues" evidence="1">
    <location>
        <begin position="1"/>
        <end position="19"/>
    </location>
</feature>
<name>A0A9Q1GAC4_SYNKA</name>
<dbReference type="Proteomes" id="UP001152622">
    <property type="component" value="Chromosome 1"/>
</dbReference>
<reference evidence="2" key="1">
    <citation type="journal article" date="2023" name="Science">
        <title>Genome structures resolve the early diversification of teleost fishes.</title>
        <authorList>
            <person name="Parey E."/>
            <person name="Louis A."/>
            <person name="Montfort J."/>
            <person name="Bouchez O."/>
            <person name="Roques C."/>
            <person name="Iampietro C."/>
            <person name="Lluch J."/>
            <person name="Castinel A."/>
            <person name="Donnadieu C."/>
            <person name="Desvignes T."/>
            <person name="Floi Bucao C."/>
            <person name="Jouanno E."/>
            <person name="Wen M."/>
            <person name="Mejri S."/>
            <person name="Dirks R."/>
            <person name="Jansen H."/>
            <person name="Henkel C."/>
            <person name="Chen W.J."/>
            <person name="Zahm M."/>
            <person name="Cabau C."/>
            <person name="Klopp C."/>
            <person name="Thompson A.W."/>
            <person name="Robinson-Rechavi M."/>
            <person name="Braasch I."/>
            <person name="Lecointre G."/>
            <person name="Bobe J."/>
            <person name="Postlethwait J.H."/>
            <person name="Berthelot C."/>
            <person name="Roest Crollius H."/>
            <person name="Guiguen Y."/>
        </authorList>
    </citation>
    <scope>NUCLEOTIDE SEQUENCE</scope>
    <source>
        <strain evidence="2">WJC10195</strain>
    </source>
</reference>
<dbReference type="AlphaFoldDB" id="A0A9Q1GAC4"/>
<keyword evidence="3" id="KW-1185">Reference proteome</keyword>
<dbReference type="EMBL" id="JAINUF010000001">
    <property type="protein sequence ID" value="KAJ8380494.1"/>
    <property type="molecule type" value="Genomic_DNA"/>
</dbReference>
<evidence type="ECO:0000313" key="2">
    <source>
        <dbReference type="EMBL" id="KAJ8380494.1"/>
    </source>
</evidence>
<comment type="caution">
    <text evidence="2">The sequence shown here is derived from an EMBL/GenBank/DDBJ whole genome shotgun (WGS) entry which is preliminary data.</text>
</comment>
<proteinExistence type="predicted"/>
<accession>A0A9Q1GAC4</accession>
<organism evidence="2 3">
    <name type="scientific">Synaphobranchus kaupii</name>
    <name type="common">Kaup's arrowtooth eel</name>
    <dbReference type="NCBI Taxonomy" id="118154"/>
    <lineage>
        <taxon>Eukaryota</taxon>
        <taxon>Metazoa</taxon>
        <taxon>Chordata</taxon>
        <taxon>Craniata</taxon>
        <taxon>Vertebrata</taxon>
        <taxon>Euteleostomi</taxon>
        <taxon>Actinopterygii</taxon>
        <taxon>Neopterygii</taxon>
        <taxon>Teleostei</taxon>
        <taxon>Anguilliformes</taxon>
        <taxon>Synaphobranchidae</taxon>
        <taxon>Synaphobranchus</taxon>
    </lineage>
</organism>
<evidence type="ECO:0000313" key="3">
    <source>
        <dbReference type="Proteomes" id="UP001152622"/>
    </source>
</evidence>
<sequence>MPRAQLSTGPALMQQNQRLLHNKDSGHREGSRFDSPKRGLGGGVGVSRASLADVGSRVTAWRVRSCQHRPASQSDHPTPRCHRCERLPRRDFGVIKRVSDRPRKH</sequence>
<gene>
    <name evidence="2" type="ORF">SKAU_G00012720</name>
</gene>
<protein>
    <submittedName>
        <fullName evidence="2">Uncharacterized protein</fullName>
    </submittedName>
</protein>
<feature type="compositionally biased region" description="Basic and acidic residues" evidence="1">
    <location>
        <begin position="21"/>
        <end position="37"/>
    </location>
</feature>
<feature type="region of interest" description="Disordered" evidence="1">
    <location>
        <begin position="1"/>
        <end position="48"/>
    </location>
</feature>
<evidence type="ECO:0000256" key="1">
    <source>
        <dbReference type="SAM" id="MobiDB-lite"/>
    </source>
</evidence>